<evidence type="ECO:0000313" key="16">
    <source>
        <dbReference type="EMBL" id="SDI99111.1"/>
    </source>
</evidence>
<dbReference type="Gene3D" id="3.30.565.10">
    <property type="entry name" value="Histidine kinase-like ATPase, C-terminal domain"/>
    <property type="match status" value="1"/>
</dbReference>
<keyword evidence="5" id="KW-0597">Phosphoprotein</keyword>
<keyword evidence="6" id="KW-0808">Transferase</keyword>
<evidence type="ECO:0000256" key="12">
    <source>
        <dbReference type="ARBA" id="ARBA00023012"/>
    </source>
</evidence>
<dbReference type="PRINTS" id="PR00344">
    <property type="entry name" value="BCTRLSENSOR"/>
</dbReference>
<dbReference type="GO" id="GO:0005524">
    <property type="term" value="F:ATP binding"/>
    <property type="evidence" value="ECO:0007669"/>
    <property type="project" value="UniProtKB-KW"/>
</dbReference>
<keyword evidence="12" id="KW-0902">Two-component regulatory system</keyword>
<dbReference type="InterPro" id="IPR036097">
    <property type="entry name" value="HisK_dim/P_sf"/>
</dbReference>
<dbReference type="Pfam" id="PF02518">
    <property type="entry name" value="HATPase_c"/>
    <property type="match status" value="1"/>
</dbReference>
<evidence type="ECO:0000256" key="10">
    <source>
        <dbReference type="ARBA" id="ARBA00022840"/>
    </source>
</evidence>
<dbReference type="STRING" id="1174501.SAMN05216192_110147"/>
<evidence type="ECO:0000256" key="4">
    <source>
        <dbReference type="ARBA" id="ARBA00022475"/>
    </source>
</evidence>
<keyword evidence="17" id="KW-1185">Reference proteome</keyword>
<comment type="catalytic activity">
    <reaction evidence="1">
        <text>ATP + protein L-histidine = ADP + protein N-phospho-L-histidine.</text>
        <dbReference type="EC" id="2.7.13.3"/>
    </reaction>
</comment>
<dbReference type="CDD" id="cd00082">
    <property type="entry name" value="HisKA"/>
    <property type="match status" value="1"/>
</dbReference>
<evidence type="ECO:0000256" key="3">
    <source>
        <dbReference type="ARBA" id="ARBA00012438"/>
    </source>
</evidence>
<dbReference type="GO" id="GO:0005886">
    <property type="term" value="C:plasma membrane"/>
    <property type="evidence" value="ECO:0007669"/>
    <property type="project" value="UniProtKB-SubCell"/>
</dbReference>
<dbReference type="Proteomes" id="UP000199050">
    <property type="component" value="Unassembled WGS sequence"/>
</dbReference>
<dbReference type="InterPro" id="IPR004358">
    <property type="entry name" value="Sig_transdc_His_kin-like_C"/>
</dbReference>
<dbReference type="OrthoDB" id="9780487at2"/>
<accession>A0A1G8Q323</accession>
<dbReference type="SUPFAM" id="SSF47384">
    <property type="entry name" value="Homodimeric domain of signal transducing histidine kinase"/>
    <property type="match status" value="1"/>
</dbReference>
<dbReference type="AlphaFoldDB" id="A0A1G8Q323"/>
<reference evidence="17" key="1">
    <citation type="submission" date="2016-10" db="EMBL/GenBank/DDBJ databases">
        <authorList>
            <person name="Varghese N."/>
            <person name="Submissions S."/>
        </authorList>
    </citation>
    <scope>NUCLEOTIDE SEQUENCE [LARGE SCALE GENOMIC DNA]</scope>
    <source>
        <strain evidence="17">CGMCC 1.11012</strain>
    </source>
</reference>
<keyword evidence="9 16" id="KW-0418">Kinase</keyword>
<evidence type="ECO:0000256" key="1">
    <source>
        <dbReference type="ARBA" id="ARBA00000085"/>
    </source>
</evidence>
<dbReference type="GO" id="GO:0000155">
    <property type="term" value="F:phosphorelay sensor kinase activity"/>
    <property type="evidence" value="ECO:0007669"/>
    <property type="project" value="InterPro"/>
</dbReference>
<name>A0A1G8Q323_9BACL</name>
<evidence type="ECO:0000256" key="5">
    <source>
        <dbReference type="ARBA" id="ARBA00022553"/>
    </source>
</evidence>
<evidence type="ECO:0000256" key="11">
    <source>
        <dbReference type="ARBA" id="ARBA00022989"/>
    </source>
</evidence>
<evidence type="ECO:0000256" key="7">
    <source>
        <dbReference type="ARBA" id="ARBA00022692"/>
    </source>
</evidence>
<dbReference type="InterPro" id="IPR005467">
    <property type="entry name" value="His_kinase_dom"/>
</dbReference>
<feature type="domain" description="Histidine kinase" evidence="15">
    <location>
        <begin position="121"/>
        <end position="326"/>
    </location>
</feature>
<keyword evidence="7 14" id="KW-0812">Transmembrane</keyword>
<organism evidence="16 17">
    <name type="scientific">Paenibacillus typhae</name>
    <dbReference type="NCBI Taxonomy" id="1174501"/>
    <lineage>
        <taxon>Bacteria</taxon>
        <taxon>Bacillati</taxon>
        <taxon>Bacillota</taxon>
        <taxon>Bacilli</taxon>
        <taxon>Bacillales</taxon>
        <taxon>Paenibacillaceae</taxon>
        <taxon>Paenibacillus</taxon>
    </lineage>
</organism>
<keyword evidence="10" id="KW-0067">ATP-binding</keyword>
<dbReference type="PANTHER" id="PTHR45453">
    <property type="entry name" value="PHOSPHATE REGULON SENSOR PROTEIN PHOR"/>
    <property type="match status" value="1"/>
</dbReference>
<dbReference type="PANTHER" id="PTHR45453:SF2">
    <property type="entry name" value="HISTIDINE KINASE"/>
    <property type="match status" value="1"/>
</dbReference>
<dbReference type="GO" id="GO:0016036">
    <property type="term" value="P:cellular response to phosphate starvation"/>
    <property type="evidence" value="ECO:0007669"/>
    <property type="project" value="TreeGrafter"/>
</dbReference>
<dbReference type="InterPro" id="IPR003661">
    <property type="entry name" value="HisK_dim/P_dom"/>
</dbReference>
<evidence type="ECO:0000256" key="8">
    <source>
        <dbReference type="ARBA" id="ARBA00022741"/>
    </source>
</evidence>
<dbReference type="RefSeq" id="WP_090714295.1">
    <property type="nucleotide sequence ID" value="NZ_CBCSKY010000008.1"/>
</dbReference>
<sequence length="335" mass="38612">MITKYIAEKRSWLCLLAGMQMLILFVAFVDASIPFLPVLYIVLLNVLVCTLFVFFRYQKETRFYRTMEAWDQVYDLEAFREADSPFEHIVQDAVTLQTERYRRESAVNFRLLEEEKDDLLAWIHEVKTPLTAMQLMIERLPDETLQNQMMYEWLRIHHLLDQQLHQKRIPFMQNDLFIEHTALEPILNKEIRGLRTWCIPKGIGFDVELEAEEVLTDGKWLGFMLRQLLTNAVKYSEASDIVIQSREQDGHVVLMIKDEGKGISPKDLPRIFDKGFTSVLGRQEGAATGMGLYLTKQVAGPLLISLGVESEPGKGTAFTLTFPRENDFVKTGGSA</sequence>
<dbReference type="PROSITE" id="PS50109">
    <property type="entry name" value="HIS_KIN"/>
    <property type="match status" value="1"/>
</dbReference>
<dbReference type="GO" id="GO:0004721">
    <property type="term" value="F:phosphoprotein phosphatase activity"/>
    <property type="evidence" value="ECO:0007669"/>
    <property type="project" value="TreeGrafter"/>
</dbReference>
<dbReference type="SUPFAM" id="SSF55874">
    <property type="entry name" value="ATPase domain of HSP90 chaperone/DNA topoisomerase II/histidine kinase"/>
    <property type="match status" value="1"/>
</dbReference>
<keyword evidence="4" id="KW-1003">Cell membrane</keyword>
<gene>
    <name evidence="16" type="ORF">SAMN05216192_110147</name>
</gene>
<evidence type="ECO:0000256" key="2">
    <source>
        <dbReference type="ARBA" id="ARBA00004651"/>
    </source>
</evidence>
<evidence type="ECO:0000259" key="15">
    <source>
        <dbReference type="PROSITE" id="PS50109"/>
    </source>
</evidence>
<dbReference type="EMBL" id="FNDX01000010">
    <property type="protein sequence ID" value="SDI99111.1"/>
    <property type="molecule type" value="Genomic_DNA"/>
</dbReference>
<evidence type="ECO:0000256" key="13">
    <source>
        <dbReference type="ARBA" id="ARBA00023136"/>
    </source>
</evidence>
<dbReference type="InterPro" id="IPR050351">
    <property type="entry name" value="BphY/WalK/GraS-like"/>
</dbReference>
<comment type="subcellular location">
    <subcellularLocation>
        <location evidence="2">Cell membrane</location>
        <topology evidence="2">Multi-pass membrane protein</topology>
    </subcellularLocation>
</comment>
<evidence type="ECO:0000256" key="9">
    <source>
        <dbReference type="ARBA" id="ARBA00022777"/>
    </source>
</evidence>
<dbReference type="EC" id="2.7.13.3" evidence="3"/>
<dbReference type="SMART" id="SM00387">
    <property type="entry name" value="HATPase_c"/>
    <property type="match status" value="1"/>
</dbReference>
<protein>
    <recommendedName>
        <fullName evidence="3">histidine kinase</fullName>
        <ecNumber evidence="3">2.7.13.3</ecNumber>
    </recommendedName>
</protein>
<evidence type="ECO:0000313" key="17">
    <source>
        <dbReference type="Proteomes" id="UP000199050"/>
    </source>
</evidence>
<evidence type="ECO:0000256" key="14">
    <source>
        <dbReference type="SAM" id="Phobius"/>
    </source>
</evidence>
<keyword evidence="13 14" id="KW-0472">Membrane</keyword>
<dbReference type="InterPro" id="IPR036890">
    <property type="entry name" value="HATPase_C_sf"/>
</dbReference>
<keyword evidence="8" id="KW-0547">Nucleotide-binding</keyword>
<evidence type="ECO:0000256" key="6">
    <source>
        <dbReference type="ARBA" id="ARBA00022679"/>
    </source>
</evidence>
<feature type="transmembrane region" description="Helical" evidence="14">
    <location>
        <begin position="12"/>
        <end position="29"/>
    </location>
</feature>
<feature type="transmembrane region" description="Helical" evidence="14">
    <location>
        <begin position="35"/>
        <end position="55"/>
    </location>
</feature>
<proteinExistence type="predicted"/>
<dbReference type="InterPro" id="IPR003594">
    <property type="entry name" value="HATPase_dom"/>
</dbReference>
<keyword evidence="11 14" id="KW-1133">Transmembrane helix</keyword>